<protein>
    <recommendedName>
        <fullName evidence="3">Aspartyl protease</fullName>
    </recommendedName>
</protein>
<reference evidence="2" key="1">
    <citation type="submission" date="2018-02" db="EMBL/GenBank/DDBJ databases">
        <title>Genome sequencing of Solimonas sp. HR-BB.</title>
        <authorList>
            <person name="Lee Y."/>
            <person name="Jeon C.O."/>
        </authorList>
    </citation>
    <scope>NUCLEOTIDE SEQUENCE [LARGE SCALE GENOMIC DNA]</scope>
    <source>
        <strain evidence="2">HR-U</strain>
    </source>
</reference>
<accession>A0A2S7IK22</accession>
<organism evidence="1 2">
    <name type="scientific">Siphonobacter curvatus</name>
    <dbReference type="NCBI Taxonomy" id="2094562"/>
    <lineage>
        <taxon>Bacteria</taxon>
        <taxon>Pseudomonadati</taxon>
        <taxon>Bacteroidota</taxon>
        <taxon>Cytophagia</taxon>
        <taxon>Cytophagales</taxon>
        <taxon>Cytophagaceae</taxon>
        <taxon>Siphonobacter</taxon>
    </lineage>
</organism>
<evidence type="ECO:0008006" key="3">
    <source>
        <dbReference type="Google" id="ProtNLM"/>
    </source>
</evidence>
<dbReference type="OrthoDB" id="5166556at2"/>
<evidence type="ECO:0000313" key="2">
    <source>
        <dbReference type="Proteomes" id="UP000239590"/>
    </source>
</evidence>
<sequence length="298" mass="33474">MKPFSLLSFLFLVCLKSWSQEKPIRIPFQLTPANNLSVQVLINRIDTLQLMFHTASSGLTLTEDATRNVRSLKFARTDTVKSWGGEGNTSRYSPNNTLQLGNLTYQQVSIWENKYSGPGTDGKFGLDFFAGRVVEINFDEKDLVIHQHLPKTMRGYEKLDLKFQQDMLYLEGGLVIGTDTLRHSFLMHSGYAGSLLLDDAWVAQHPQIQHLPVISGQELKDSYGNRLKTKKSSLSAFLLGKAKLQQVPVSFFEGAIGRQKISVLGGDVLKRFNWIIDVAGGYVYVKPNRLQKAPFSTT</sequence>
<comment type="caution">
    <text evidence="1">The sequence shown here is derived from an EMBL/GenBank/DDBJ whole genome shotgun (WGS) entry which is preliminary data.</text>
</comment>
<dbReference type="Proteomes" id="UP000239590">
    <property type="component" value="Unassembled WGS sequence"/>
</dbReference>
<evidence type="ECO:0000313" key="1">
    <source>
        <dbReference type="EMBL" id="PQA56951.1"/>
    </source>
</evidence>
<keyword evidence="2" id="KW-1185">Reference proteome</keyword>
<proteinExistence type="predicted"/>
<dbReference type="InterPro" id="IPR021109">
    <property type="entry name" value="Peptidase_aspartic_dom_sf"/>
</dbReference>
<dbReference type="RefSeq" id="WP_104714526.1">
    <property type="nucleotide sequence ID" value="NZ_PTRA01000002.1"/>
</dbReference>
<gene>
    <name evidence="1" type="ORF">C5O19_16595</name>
</gene>
<dbReference type="Gene3D" id="2.40.70.10">
    <property type="entry name" value="Acid Proteases"/>
    <property type="match status" value="1"/>
</dbReference>
<dbReference type="EMBL" id="PTRA01000002">
    <property type="protein sequence ID" value="PQA56951.1"/>
    <property type="molecule type" value="Genomic_DNA"/>
</dbReference>
<dbReference type="AlphaFoldDB" id="A0A2S7IK22"/>
<name>A0A2S7IK22_9BACT</name>